<dbReference type="AlphaFoldDB" id="Q6TF86"/>
<keyword evidence="1" id="KW-1133">Transmembrane helix</keyword>
<reference evidence="2" key="1">
    <citation type="journal article" date="2000" name="Microbiology">
        <title>Molecular analysis of genetic differences between virulent and avirulent strains of Aeromonas hydrophila isolated from diseased fish.</title>
        <authorList>
            <person name="Zhang Y.L."/>
            <person name="Ong C.T."/>
            <person name="Leung K.Y."/>
        </authorList>
    </citation>
    <scope>NUCLEOTIDE SEQUENCE</scope>
    <source>
        <strain evidence="2">PPD134/91</strain>
    </source>
</reference>
<evidence type="ECO:0000313" key="2">
    <source>
        <dbReference type="EMBL" id="AAR06634.1"/>
    </source>
</evidence>
<protein>
    <submittedName>
        <fullName evidence="2">Uncharacterized protein</fullName>
    </submittedName>
</protein>
<proteinExistence type="predicted"/>
<name>Q6TF86_AERHY</name>
<reference evidence="2" key="2">
    <citation type="submission" date="2003-09" db="EMBL/GenBank/DDBJ databases">
        <authorList>
            <person name="Lau Y.L."/>
            <person name="Leung K.Y."/>
        </authorList>
    </citation>
    <scope>NUCLEOTIDE SEQUENCE</scope>
    <source>
        <strain evidence="2">PPD134/91</strain>
    </source>
</reference>
<sequence length="64" mass="7450">MVSPSDFFRQDVCVMSDKTQWKTWSLISRMRIGLVLLFVPILILGAIYYYHMTPSLCNVIYSNS</sequence>
<keyword evidence="1" id="KW-0812">Transmembrane</keyword>
<evidence type="ECO:0000256" key="1">
    <source>
        <dbReference type="SAM" id="Phobius"/>
    </source>
</evidence>
<accession>Q6TF86</accession>
<keyword evidence="1" id="KW-0472">Membrane</keyword>
<dbReference type="EMBL" id="AY422756">
    <property type="protein sequence ID" value="AAR06634.1"/>
    <property type="molecule type" value="Genomic_DNA"/>
</dbReference>
<feature type="transmembrane region" description="Helical" evidence="1">
    <location>
        <begin position="32"/>
        <end position="51"/>
    </location>
</feature>
<organism evidence="2">
    <name type="scientific">Aeromonas hydrophila</name>
    <dbReference type="NCBI Taxonomy" id="644"/>
    <lineage>
        <taxon>Bacteria</taxon>
        <taxon>Pseudomonadati</taxon>
        <taxon>Pseudomonadota</taxon>
        <taxon>Gammaproteobacteria</taxon>
        <taxon>Aeromonadales</taxon>
        <taxon>Aeromonadaceae</taxon>
        <taxon>Aeromonas</taxon>
    </lineage>
</organism>